<organism evidence="2 3">
    <name type="scientific">Streptomyces chengmaiensis</name>
    <dbReference type="NCBI Taxonomy" id="3040919"/>
    <lineage>
        <taxon>Bacteria</taxon>
        <taxon>Bacillati</taxon>
        <taxon>Actinomycetota</taxon>
        <taxon>Actinomycetes</taxon>
        <taxon>Kitasatosporales</taxon>
        <taxon>Streptomycetaceae</taxon>
        <taxon>Streptomyces</taxon>
    </lineage>
</organism>
<evidence type="ECO:0000256" key="1">
    <source>
        <dbReference type="SAM" id="MobiDB-lite"/>
    </source>
</evidence>
<feature type="region of interest" description="Disordered" evidence="1">
    <location>
        <begin position="1"/>
        <end position="20"/>
    </location>
</feature>
<gene>
    <name evidence="2" type="ORF">QCN29_02970</name>
</gene>
<keyword evidence="3" id="KW-1185">Reference proteome</keyword>
<proteinExistence type="predicted"/>
<evidence type="ECO:0000313" key="3">
    <source>
        <dbReference type="Proteomes" id="UP001223144"/>
    </source>
</evidence>
<name>A0ABT6HHE7_9ACTN</name>
<dbReference type="Proteomes" id="UP001223144">
    <property type="component" value="Unassembled WGS sequence"/>
</dbReference>
<reference evidence="2 3" key="1">
    <citation type="submission" date="2023-04" db="EMBL/GenBank/DDBJ databases">
        <title>Streptomyces chengmaiensis sp. nov. isolated from the stem of mangrove plant in Hainan.</title>
        <authorList>
            <person name="Huang X."/>
            <person name="Zhou S."/>
            <person name="Chu X."/>
            <person name="Xie Y."/>
            <person name="Lin Y."/>
        </authorList>
    </citation>
    <scope>NUCLEOTIDE SEQUENCE [LARGE SCALE GENOMIC DNA]</scope>
    <source>
        <strain evidence="2 3">HNM0663</strain>
    </source>
</reference>
<dbReference type="RefSeq" id="WP_279926054.1">
    <property type="nucleotide sequence ID" value="NZ_JARWBG010000002.1"/>
</dbReference>
<comment type="caution">
    <text evidence="2">The sequence shown here is derived from an EMBL/GenBank/DDBJ whole genome shotgun (WGS) entry which is preliminary data.</text>
</comment>
<sequence>MVSTLHPRGPASAAGTRRTRRIRLPTAVAWMAATPGASRLLRGSRSRMRRLLTIEHGKA</sequence>
<dbReference type="EMBL" id="JARWBG010000002">
    <property type="protein sequence ID" value="MDH2387766.1"/>
    <property type="molecule type" value="Genomic_DNA"/>
</dbReference>
<accession>A0ABT6HHE7</accession>
<evidence type="ECO:0000313" key="2">
    <source>
        <dbReference type="EMBL" id="MDH2387766.1"/>
    </source>
</evidence>
<protein>
    <submittedName>
        <fullName evidence="2">Uncharacterized protein</fullName>
    </submittedName>
</protein>